<sequence>MQPWQGGIGGGLLGLIGTGETLASSLAGGVSGLLSKGESLLMIWQNATAEVTGALSDAVVASIGVGLPGLSQAAVTLSTGIANASVGLTQTG</sequence>
<protein>
    <submittedName>
        <fullName evidence="1">Uncharacterized protein</fullName>
    </submittedName>
</protein>
<evidence type="ECO:0000313" key="1">
    <source>
        <dbReference type="EMBL" id="BBX58360.1"/>
    </source>
</evidence>
<proteinExistence type="predicted"/>
<gene>
    <name evidence="1" type="ORF">MSHO_37050</name>
</gene>
<dbReference type="EMBL" id="AP022572">
    <property type="protein sequence ID" value="BBX58360.1"/>
    <property type="molecule type" value="Genomic_DNA"/>
</dbReference>
<evidence type="ECO:0000313" key="2">
    <source>
        <dbReference type="Proteomes" id="UP000467164"/>
    </source>
</evidence>
<dbReference type="RefSeq" id="WP_231608547.1">
    <property type="nucleotide sequence ID" value="NZ_AP022572.1"/>
</dbReference>
<reference evidence="1 2" key="1">
    <citation type="journal article" date="2019" name="Emerg. Microbes Infect.">
        <title>Comprehensive subspecies identification of 175 nontuberculous mycobacteria species based on 7547 genomic profiles.</title>
        <authorList>
            <person name="Matsumoto Y."/>
            <person name="Kinjo T."/>
            <person name="Motooka D."/>
            <person name="Nabeya D."/>
            <person name="Jung N."/>
            <person name="Uechi K."/>
            <person name="Horii T."/>
            <person name="Iida T."/>
            <person name="Fujita J."/>
            <person name="Nakamura S."/>
        </authorList>
    </citation>
    <scope>NUCLEOTIDE SEQUENCE [LARGE SCALE GENOMIC DNA]</scope>
    <source>
        <strain evidence="1 2">JCM 12657</strain>
    </source>
</reference>
<dbReference type="Proteomes" id="UP000467164">
    <property type="component" value="Chromosome"/>
</dbReference>
<dbReference type="AlphaFoldDB" id="A0A7I7LFH1"/>
<accession>A0A7I7LFH1</accession>
<keyword evidence="2" id="KW-1185">Reference proteome</keyword>
<name>A0A7I7LFH1_9MYCO</name>
<dbReference type="KEGG" id="msho:MSHO_37050"/>
<organism evidence="1 2">
    <name type="scientific">Mycobacterium shottsii</name>
    <dbReference type="NCBI Taxonomy" id="133549"/>
    <lineage>
        <taxon>Bacteria</taxon>
        <taxon>Bacillati</taxon>
        <taxon>Actinomycetota</taxon>
        <taxon>Actinomycetes</taxon>
        <taxon>Mycobacteriales</taxon>
        <taxon>Mycobacteriaceae</taxon>
        <taxon>Mycobacterium</taxon>
        <taxon>Mycobacterium ulcerans group</taxon>
    </lineage>
</organism>